<evidence type="ECO:0000256" key="3">
    <source>
        <dbReference type="ARBA" id="ARBA00023125"/>
    </source>
</evidence>
<reference evidence="6 7" key="1">
    <citation type="submission" date="2018-01" db="EMBL/GenBank/DDBJ databases">
        <title>Genome Sequencing and Assembly of Anaerobacter polyendosporus strain CT4.</title>
        <authorList>
            <person name="Tachaapaikoon C."/>
            <person name="Sutheeworapong S."/>
            <person name="Jenjaroenpun P."/>
            <person name="Wongsurawat T."/>
            <person name="Nookeaw I."/>
            <person name="Cheawchanlertfa P."/>
            <person name="Kosugi A."/>
            <person name="Cheevadhanarak S."/>
            <person name="Ratanakhanokchai K."/>
        </authorList>
    </citation>
    <scope>NUCLEOTIDE SEQUENCE [LARGE SCALE GENOMIC DNA]</scope>
    <source>
        <strain evidence="6 7">CT4</strain>
    </source>
</reference>
<dbReference type="FunFam" id="1.10.10.10:FF:000001">
    <property type="entry name" value="LysR family transcriptional regulator"/>
    <property type="match status" value="1"/>
</dbReference>
<dbReference type="Gene3D" id="3.40.190.290">
    <property type="match status" value="1"/>
</dbReference>
<dbReference type="Proteomes" id="UP000286268">
    <property type="component" value="Chromosome"/>
</dbReference>
<keyword evidence="7" id="KW-1185">Reference proteome</keyword>
<evidence type="ECO:0000313" key="6">
    <source>
        <dbReference type="EMBL" id="QAA33360.1"/>
    </source>
</evidence>
<sequence length="297" mass="34303">MNLELYRSFYYVAKFGNISKASEHLFVTQPAVSRSIKQLEDDLGCQLFFRTSKGVQLTQEGTVLFEHIEKAFNLISTGEKRISEFKGLEVGEVRIAASDTLCKYYLVPYLKLFKTYYPAIKVIVTCPNTPEIVRLLKDGEIDFGLVNMPVEDDNLQFKHIMDIQDCFIVGQKLKHLSGSKKHISEIVDYPMLLLEKTSNTRIYIDKYFEKHKINKVPDFEFPNIDLLIHFAKYDFGVAAVIENFAEDALKKSNLYKVNLIEEIPKRSMSIAYLKNVPLTAAAKELMKYLEYNVPYEF</sequence>
<gene>
    <name evidence="6" type="ORF">C1I91_17850</name>
</gene>
<dbReference type="RefSeq" id="WP_128214083.1">
    <property type="nucleotide sequence ID" value="NZ_CP025746.1"/>
</dbReference>
<dbReference type="PROSITE" id="PS50931">
    <property type="entry name" value="HTH_LYSR"/>
    <property type="match status" value="1"/>
</dbReference>
<dbReference type="InterPro" id="IPR036388">
    <property type="entry name" value="WH-like_DNA-bd_sf"/>
</dbReference>
<evidence type="ECO:0000256" key="1">
    <source>
        <dbReference type="ARBA" id="ARBA00009437"/>
    </source>
</evidence>
<evidence type="ECO:0000313" key="7">
    <source>
        <dbReference type="Proteomes" id="UP000286268"/>
    </source>
</evidence>
<dbReference type="SUPFAM" id="SSF53850">
    <property type="entry name" value="Periplasmic binding protein-like II"/>
    <property type="match status" value="1"/>
</dbReference>
<dbReference type="SUPFAM" id="SSF46785">
    <property type="entry name" value="Winged helix' DNA-binding domain"/>
    <property type="match status" value="1"/>
</dbReference>
<dbReference type="Pfam" id="PF00126">
    <property type="entry name" value="HTH_1"/>
    <property type="match status" value="1"/>
</dbReference>
<dbReference type="PANTHER" id="PTHR30126">
    <property type="entry name" value="HTH-TYPE TRANSCRIPTIONAL REGULATOR"/>
    <property type="match status" value="1"/>
</dbReference>
<accession>A0A410DWE2</accession>
<dbReference type="Gene3D" id="1.10.10.10">
    <property type="entry name" value="Winged helix-like DNA-binding domain superfamily/Winged helix DNA-binding domain"/>
    <property type="match status" value="1"/>
</dbReference>
<feature type="domain" description="HTH lysR-type" evidence="5">
    <location>
        <begin position="1"/>
        <end position="58"/>
    </location>
</feature>
<evidence type="ECO:0000256" key="2">
    <source>
        <dbReference type="ARBA" id="ARBA00023015"/>
    </source>
</evidence>
<dbReference type="CDD" id="cd05466">
    <property type="entry name" value="PBP2_LTTR_substrate"/>
    <property type="match status" value="1"/>
</dbReference>
<dbReference type="InterPro" id="IPR000847">
    <property type="entry name" value="LysR_HTH_N"/>
</dbReference>
<keyword evidence="4" id="KW-0804">Transcription</keyword>
<evidence type="ECO:0000256" key="4">
    <source>
        <dbReference type="ARBA" id="ARBA00023163"/>
    </source>
</evidence>
<dbReference type="KEGG" id="cmah:C1I91_17850"/>
<keyword evidence="3" id="KW-0238">DNA-binding</keyword>
<name>A0A410DWE2_9CLOT</name>
<keyword evidence="2" id="KW-0805">Transcription regulation</keyword>
<protein>
    <submittedName>
        <fullName evidence="6">LysR family transcriptional regulator</fullName>
    </submittedName>
</protein>
<dbReference type="EMBL" id="CP025746">
    <property type="protein sequence ID" value="QAA33360.1"/>
    <property type="molecule type" value="Genomic_DNA"/>
</dbReference>
<proteinExistence type="inferred from homology"/>
<comment type="similarity">
    <text evidence="1">Belongs to the LysR transcriptional regulatory family.</text>
</comment>
<dbReference type="GO" id="GO:0000976">
    <property type="term" value="F:transcription cis-regulatory region binding"/>
    <property type="evidence" value="ECO:0007669"/>
    <property type="project" value="TreeGrafter"/>
</dbReference>
<evidence type="ECO:0000259" key="5">
    <source>
        <dbReference type="PROSITE" id="PS50931"/>
    </source>
</evidence>
<dbReference type="Pfam" id="PF03466">
    <property type="entry name" value="LysR_substrate"/>
    <property type="match status" value="1"/>
</dbReference>
<dbReference type="PRINTS" id="PR00039">
    <property type="entry name" value="HTHLYSR"/>
</dbReference>
<organism evidence="6 7">
    <name type="scientific">Clostridium manihotivorum</name>
    <dbReference type="NCBI Taxonomy" id="2320868"/>
    <lineage>
        <taxon>Bacteria</taxon>
        <taxon>Bacillati</taxon>
        <taxon>Bacillota</taxon>
        <taxon>Clostridia</taxon>
        <taxon>Eubacteriales</taxon>
        <taxon>Clostridiaceae</taxon>
        <taxon>Clostridium</taxon>
    </lineage>
</organism>
<dbReference type="InterPro" id="IPR005119">
    <property type="entry name" value="LysR_subst-bd"/>
</dbReference>
<dbReference type="GO" id="GO:0003700">
    <property type="term" value="F:DNA-binding transcription factor activity"/>
    <property type="evidence" value="ECO:0007669"/>
    <property type="project" value="InterPro"/>
</dbReference>
<dbReference type="InterPro" id="IPR036390">
    <property type="entry name" value="WH_DNA-bd_sf"/>
</dbReference>
<dbReference type="PANTHER" id="PTHR30126:SF64">
    <property type="entry name" value="HTH-TYPE TRANSCRIPTIONAL REGULATOR CITR"/>
    <property type="match status" value="1"/>
</dbReference>
<dbReference type="AlphaFoldDB" id="A0A410DWE2"/>
<dbReference type="OrthoDB" id="9778774at2"/>